<feature type="domain" description="DUF11" evidence="1">
    <location>
        <begin position="572"/>
        <end position="680"/>
    </location>
</feature>
<dbReference type="NCBIfam" id="TIGR01451">
    <property type="entry name" value="B_ant_repeat"/>
    <property type="match status" value="2"/>
</dbReference>
<dbReference type="Pfam" id="PF01345">
    <property type="entry name" value="DUF11"/>
    <property type="match status" value="2"/>
</dbReference>
<dbReference type="PANTHER" id="PTHR34819:SF3">
    <property type="entry name" value="CELL SURFACE PROTEIN"/>
    <property type="match status" value="1"/>
</dbReference>
<accession>A0ABT5SC00</accession>
<sequence length="810" mass="86032">MKKLLILKAFICFLFLFETGIYAQLDSEHFLPPLKQVSNNQAIQQQSIYFSTPETTAFPIEIYRGASTSPLLTLTGLEKGNPLIFDSSNGLANGDNNITLVTNANTGNVLTNSGLRIVAPGGEKFYVNYRGRSGAQAGSLTSKGEKAKGLNFRWGGIPNRATNSNLSTSLGMMATEDGTTVRVFGYDTNCRFRQGNSRGGITADTQTIILEKGETFVLEAAQNETTANIDGWLGASITSNKPIVISVGGLNVGVREGAQSRDVGIDQPVGVAALGREYVFVRGNGINGNDALGRIGTEFPIIVATADGTEVFAGGASLGTINNGDYMIIDGSKYSSNSAGGSMYVTTSKDAYAYQCLQGGTGSRIQTIGMNFIAPVNCLLPSLMDEISDIDRIAGTASNVSAITIIASRITNPANITVNQTVNGVTTQVTLPVPEFPTGTTDWQTFYVDELEGEIDISSTGNIAVGTFMSLGQNAGLAGYFSGFDTIPVVEVEITDGGCYPKTSLQEATGGFDAYQWYQDGSAIIGETNQKLLLIDAATNKDLGLGNFYVKVTKGTCSYDSGVVSVYNCDPDIVLTKTADVTALTDEETVVFTVKVESSGIDPVSNLVINDTFPSELDLVNVIPSFGSWASPNWTIGDMNAGQIHTLTIEAKVPKKPDEGVFTNSISNTQDQVDSNLTTDDLIESVIITAKKIDLSLIKTVDKSVVKLGDTVVFTLVLKNDGPQQATGVQVKDILPNGLTYDAGNSVIPNNTSYNSVSGIWDLSNIIISNGATVVLQIVATVNTVNFKLNTTEIFKTEQKDTDSIPNNSN</sequence>
<proteinExistence type="predicted"/>
<gene>
    <name evidence="3" type="ORF">N5A56_015040</name>
</gene>
<dbReference type="EMBL" id="JAOSLC020000003">
    <property type="protein sequence ID" value="MDD7915655.1"/>
    <property type="molecule type" value="Genomic_DNA"/>
</dbReference>
<evidence type="ECO:0000259" key="2">
    <source>
        <dbReference type="Pfam" id="PF17517"/>
    </source>
</evidence>
<reference evidence="3" key="1">
    <citation type="submission" date="2023-02" db="EMBL/GenBank/DDBJ databases">
        <title>Polaribacter ponticola sp. nov., isolated from seawater.</title>
        <authorList>
            <person name="Baek J.H."/>
            <person name="Kim J.M."/>
            <person name="Choi D.G."/>
            <person name="Jeon C.O."/>
        </authorList>
    </citation>
    <scope>NUCLEOTIDE SEQUENCE</scope>
    <source>
        <strain evidence="3">MSW5</strain>
    </source>
</reference>
<dbReference type="InterPro" id="IPR047589">
    <property type="entry name" value="DUF11_rpt"/>
</dbReference>
<dbReference type="PANTHER" id="PTHR34819">
    <property type="entry name" value="LARGE CYSTEINE-RICH PERIPLASMIC PROTEIN OMCB"/>
    <property type="match status" value="1"/>
</dbReference>
<evidence type="ECO:0000313" key="4">
    <source>
        <dbReference type="Proteomes" id="UP001151478"/>
    </source>
</evidence>
<feature type="domain" description="IgGFc-binding protein N-terminal" evidence="2">
    <location>
        <begin position="149"/>
        <end position="466"/>
    </location>
</feature>
<evidence type="ECO:0000259" key="1">
    <source>
        <dbReference type="Pfam" id="PF01345"/>
    </source>
</evidence>
<dbReference type="Proteomes" id="UP001151478">
    <property type="component" value="Unassembled WGS sequence"/>
</dbReference>
<organism evidence="3 4">
    <name type="scientific">Polaribacter ponticola</name>
    <dbReference type="NCBI Taxonomy" id="2978475"/>
    <lineage>
        <taxon>Bacteria</taxon>
        <taxon>Pseudomonadati</taxon>
        <taxon>Bacteroidota</taxon>
        <taxon>Flavobacteriia</taxon>
        <taxon>Flavobacteriales</taxon>
        <taxon>Flavobacteriaceae</taxon>
    </lineage>
</organism>
<evidence type="ECO:0000313" key="3">
    <source>
        <dbReference type="EMBL" id="MDD7915655.1"/>
    </source>
</evidence>
<dbReference type="InterPro" id="IPR051172">
    <property type="entry name" value="Chlamydia_OmcB"/>
</dbReference>
<dbReference type="InterPro" id="IPR035234">
    <property type="entry name" value="IgGFc-bd_N"/>
</dbReference>
<keyword evidence="4" id="KW-1185">Reference proteome</keyword>
<dbReference type="InterPro" id="IPR001434">
    <property type="entry name" value="OmcB-like_DUF11"/>
</dbReference>
<dbReference type="Pfam" id="PF17517">
    <property type="entry name" value="IgGFc_binding"/>
    <property type="match status" value="1"/>
</dbReference>
<protein>
    <submittedName>
        <fullName evidence="3">DUF11 domain-containing protein</fullName>
    </submittedName>
</protein>
<dbReference type="RefSeq" id="WP_265726903.1">
    <property type="nucleotide sequence ID" value="NZ_JAOSLC020000003.1"/>
</dbReference>
<feature type="domain" description="DUF11" evidence="1">
    <location>
        <begin position="694"/>
        <end position="808"/>
    </location>
</feature>
<name>A0ABT5SC00_9FLAO</name>
<comment type="caution">
    <text evidence="3">The sequence shown here is derived from an EMBL/GenBank/DDBJ whole genome shotgun (WGS) entry which is preliminary data.</text>
</comment>